<dbReference type="InterPro" id="IPR011114">
    <property type="entry name" value="RuvA_C"/>
</dbReference>
<dbReference type="GO" id="GO:0016787">
    <property type="term" value="F:hydrolase activity"/>
    <property type="evidence" value="ECO:0007669"/>
    <property type="project" value="UniProtKB-KW"/>
</dbReference>
<dbReference type="EC" id="3.6.4.12" evidence="7"/>
<dbReference type="CDD" id="cd14332">
    <property type="entry name" value="UBA_RuvA_C"/>
    <property type="match status" value="1"/>
</dbReference>
<dbReference type="InterPro" id="IPR000085">
    <property type="entry name" value="RuvA"/>
</dbReference>
<dbReference type="Pfam" id="PF14520">
    <property type="entry name" value="HHH_5"/>
    <property type="match status" value="1"/>
</dbReference>
<dbReference type="GO" id="GO:0009378">
    <property type="term" value="F:four-way junction helicase activity"/>
    <property type="evidence" value="ECO:0007669"/>
    <property type="project" value="InterPro"/>
</dbReference>
<feature type="domain" description="Helix-hairpin-helix DNA-binding motif class 1" evidence="6">
    <location>
        <begin position="73"/>
        <end position="92"/>
    </location>
</feature>
<keyword evidence="1" id="KW-0963">Cytoplasm</keyword>
<dbReference type="GO" id="GO:0009379">
    <property type="term" value="C:Holliday junction helicase complex"/>
    <property type="evidence" value="ECO:0007669"/>
    <property type="project" value="InterPro"/>
</dbReference>
<dbReference type="Pfam" id="PF07499">
    <property type="entry name" value="RuvA_C"/>
    <property type="match status" value="1"/>
</dbReference>
<dbReference type="SUPFAM" id="SSF46929">
    <property type="entry name" value="DNA helicase RuvA subunit, C-terminal domain"/>
    <property type="match status" value="1"/>
</dbReference>
<keyword evidence="5" id="KW-0175">Coiled coil</keyword>
<dbReference type="InterPro" id="IPR013849">
    <property type="entry name" value="DNA_helicase_Holl-junc_RuvA_I"/>
</dbReference>
<dbReference type="HAMAP" id="MF_00031">
    <property type="entry name" value="DNA_HJ_migration_RuvA"/>
    <property type="match status" value="1"/>
</dbReference>
<evidence type="ECO:0000256" key="1">
    <source>
        <dbReference type="ARBA" id="ARBA00022490"/>
    </source>
</evidence>
<dbReference type="SUPFAM" id="SSF47781">
    <property type="entry name" value="RuvA domain 2-like"/>
    <property type="match status" value="1"/>
</dbReference>
<dbReference type="InterPro" id="IPR036267">
    <property type="entry name" value="RuvA_C_sf"/>
</dbReference>
<dbReference type="Gene3D" id="2.40.50.140">
    <property type="entry name" value="Nucleic acid-binding proteins"/>
    <property type="match status" value="1"/>
</dbReference>
<evidence type="ECO:0000256" key="5">
    <source>
        <dbReference type="SAM" id="Coils"/>
    </source>
</evidence>
<organism evidence="7">
    <name type="scientific">hydrothermal vent metagenome</name>
    <dbReference type="NCBI Taxonomy" id="652676"/>
    <lineage>
        <taxon>unclassified sequences</taxon>
        <taxon>metagenomes</taxon>
        <taxon>ecological metagenomes</taxon>
    </lineage>
</organism>
<dbReference type="GO" id="GO:0005524">
    <property type="term" value="F:ATP binding"/>
    <property type="evidence" value="ECO:0007669"/>
    <property type="project" value="InterPro"/>
</dbReference>
<dbReference type="InterPro" id="IPR012340">
    <property type="entry name" value="NA-bd_OB-fold"/>
</dbReference>
<evidence type="ECO:0000256" key="3">
    <source>
        <dbReference type="ARBA" id="ARBA00023125"/>
    </source>
</evidence>
<keyword evidence="7" id="KW-0347">Helicase</keyword>
<keyword evidence="3" id="KW-0238">DNA-binding</keyword>
<dbReference type="NCBIfam" id="TIGR00084">
    <property type="entry name" value="ruvA"/>
    <property type="match status" value="1"/>
</dbReference>
<protein>
    <submittedName>
        <fullName evidence="7">Holliday junction ATP-dependent DNA helicase RuvA</fullName>
        <ecNumber evidence="7">3.6.4.12</ecNumber>
    </submittedName>
</protein>
<evidence type="ECO:0000313" key="7">
    <source>
        <dbReference type="EMBL" id="VAX21223.1"/>
    </source>
</evidence>
<sequence length="196" mass="21325">MIARLSGILVSKKPAKAVIDISGVGYLVNISLQTFYALPEEGKPVTLDIHTHVREDAIMLFGFAEAGELLLFQKLISINKVGPKLAITILSGISFSDFITAIFGNDTKRLSGIPGIGKKTAERLVMELKDKLNEMAEAGFATTDTIKEQSAPDDAVEALCALGYKETEAKKAVKSAREEKKKMSLEETLKQALQRL</sequence>
<dbReference type="Gene3D" id="1.10.150.20">
    <property type="entry name" value="5' to 3' exonuclease, C-terminal subdomain"/>
    <property type="match status" value="1"/>
</dbReference>
<dbReference type="SUPFAM" id="SSF50249">
    <property type="entry name" value="Nucleic acid-binding proteins"/>
    <property type="match status" value="1"/>
</dbReference>
<dbReference type="InterPro" id="IPR010994">
    <property type="entry name" value="RuvA_2-like"/>
</dbReference>
<dbReference type="Pfam" id="PF01330">
    <property type="entry name" value="RuvA_N"/>
    <property type="match status" value="1"/>
</dbReference>
<keyword evidence="4" id="KW-0234">DNA repair</keyword>
<dbReference type="AlphaFoldDB" id="A0A3B1C978"/>
<dbReference type="GO" id="GO:0006281">
    <property type="term" value="P:DNA repair"/>
    <property type="evidence" value="ECO:0007669"/>
    <property type="project" value="UniProtKB-KW"/>
</dbReference>
<evidence type="ECO:0000256" key="2">
    <source>
        <dbReference type="ARBA" id="ARBA00022763"/>
    </source>
</evidence>
<dbReference type="SMART" id="SM00278">
    <property type="entry name" value="HhH1"/>
    <property type="match status" value="2"/>
</dbReference>
<keyword evidence="7" id="KW-0067">ATP-binding</keyword>
<gene>
    <name evidence="7" type="ORF">MNBD_NITROSPINAE01-1262</name>
</gene>
<dbReference type="Gene3D" id="1.10.8.10">
    <property type="entry name" value="DNA helicase RuvA subunit, C-terminal domain"/>
    <property type="match status" value="1"/>
</dbReference>
<evidence type="ECO:0000259" key="6">
    <source>
        <dbReference type="SMART" id="SM00278"/>
    </source>
</evidence>
<keyword evidence="2" id="KW-0227">DNA damage</keyword>
<dbReference type="GO" id="GO:0006310">
    <property type="term" value="P:DNA recombination"/>
    <property type="evidence" value="ECO:0007669"/>
    <property type="project" value="InterPro"/>
</dbReference>
<proteinExistence type="inferred from homology"/>
<reference evidence="7" key="1">
    <citation type="submission" date="2018-06" db="EMBL/GenBank/DDBJ databases">
        <authorList>
            <person name="Zhirakovskaya E."/>
        </authorList>
    </citation>
    <scope>NUCLEOTIDE SEQUENCE</scope>
</reference>
<dbReference type="GO" id="GO:0003677">
    <property type="term" value="F:DNA binding"/>
    <property type="evidence" value="ECO:0007669"/>
    <property type="project" value="UniProtKB-KW"/>
</dbReference>
<dbReference type="CDD" id="cd00080">
    <property type="entry name" value="H3TH_StructSpec-5'-nucleases"/>
    <property type="match status" value="1"/>
</dbReference>
<keyword evidence="7" id="KW-0547">Nucleotide-binding</keyword>
<dbReference type="EMBL" id="UOGC01000116">
    <property type="protein sequence ID" value="VAX21223.1"/>
    <property type="molecule type" value="Genomic_DNA"/>
</dbReference>
<feature type="coiled-coil region" evidence="5">
    <location>
        <begin position="166"/>
        <end position="195"/>
    </location>
</feature>
<evidence type="ECO:0000256" key="4">
    <source>
        <dbReference type="ARBA" id="ARBA00023204"/>
    </source>
</evidence>
<feature type="domain" description="Helix-hairpin-helix DNA-binding motif class 1" evidence="6">
    <location>
        <begin position="108"/>
        <end position="127"/>
    </location>
</feature>
<keyword evidence="7" id="KW-0378">Hydrolase</keyword>
<name>A0A3B1C978_9ZZZZ</name>
<accession>A0A3B1C978</accession>
<dbReference type="InterPro" id="IPR003583">
    <property type="entry name" value="Hlx-hairpin-Hlx_DNA-bd_motif"/>
</dbReference>